<evidence type="ECO:0000313" key="2">
    <source>
        <dbReference type="EMBL" id="GAA2326061.1"/>
    </source>
</evidence>
<feature type="transmembrane region" description="Helical" evidence="1">
    <location>
        <begin position="199"/>
        <end position="224"/>
    </location>
</feature>
<reference evidence="3" key="1">
    <citation type="journal article" date="2019" name="Int. J. Syst. Evol. Microbiol.">
        <title>The Global Catalogue of Microorganisms (GCM) 10K type strain sequencing project: providing services to taxonomists for standard genome sequencing and annotation.</title>
        <authorList>
            <consortium name="The Broad Institute Genomics Platform"/>
            <consortium name="The Broad Institute Genome Sequencing Center for Infectious Disease"/>
            <person name="Wu L."/>
            <person name="Ma J."/>
        </authorList>
    </citation>
    <scope>NUCLEOTIDE SEQUENCE [LARGE SCALE GENOMIC DNA]</scope>
    <source>
        <strain evidence="3">JCM 3272</strain>
    </source>
</reference>
<evidence type="ECO:0008006" key="4">
    <source>
        <dbReference type="Google" id="ProtNLM"/>
    </source>
</evidence>
<comment type="caution">
    <text evidence="2">The sequence shown here is derived from an EMBL/GenBank/DDBJ whole genome shotgun (WGS) entry which is preliminary data.</text>
</comment>
<evidence type="ECO:0000256" key="1">
    <source>
        <dbReference type="SAM" id="Phobius"/>
    </source>
</evidence>
<dbReference type="EMBL" id="BAAARV010000003">
    <property type="protein sequence ID" value="GAA2326061.1"/>
    <property type="molecule type" value="Genomic_DNA"/>
</dbReference>
<feature type="transmembrane region" description="Helical" evidence="1">
    <location>
        <begin position="89"/>
        <end position="105"/>
    </location>
</feature>
<keyword evidence="1" id="KW-0472">Membrane</keyword>
<organism evidence="2 3">
    <name type="scientific">Dactylosporangium salmoneum</name>
    <dbReference type="NCBI Taxonomy" id="53361"/>
    <lineage>
        <taxon>Bacteria</taxon>
        <taxon>Bacillati</taxon>
        <taxon>Actinomycetota</taxon>
        <taxon>Actinomycetes</taxon>
        <taxon>Micromonosporales</taxon>
        <taxon>Micromonosporaceae</taxon>
        <taxon>Dactylosporangium</taxon>
    </lineage>
</organism>
<dbReference type="Pfam" id="PF17197">
    <property type="entry name" value="DUF5134"/>
    <property type="match status" value="1"/>
</dbReference>
<keyword evidence="1" id="KW-0812">Transmembrane</keyword>
<keyword evidence="3" id="KW-1185">Reference proteome</keyword>
<accession>A0ABN3FBF7</accession>
<evidence type="ECO:0000313" key="3">
    <source>
        <dbReference type="Proteomes" id="UP001501444"/>
    </source>
</evidence>
<gene>
    <name evidence="2" type="ORF">GCM10010170_000540</name>
</gene>
<feature type="transmembrane region" description="Helical" evidence="1">
    <location>
        <begin position="64"/>
        <end position="83"/>
    </location>
</feature>
<dbReference type="InterPro" id="IPR033458">
    <property type="entry name" value="DUF5134"/>
</dbReference>
<sequence>MVLNESWAGGRVGAFGRAGQRGTSGGPRVVMPAAVRAVLEIAFVAAGGYCLLRCLAARHGCPAMLEDLLHGGMCAAMVAMLAGVPADPWGVQLTVFAVAGAWYAVRLVRSDGGSRRWAAWPQMVMMAAMCWMLLPDMGGAHASMPGMDVPGRASSAITSAVTGSLVLLLGAAAPVWALRSVAANGVPVTPGAPAPRSPFGSAGVAVCQAVMAAAMAAVLAAMLVR</sequence>
<name>A0ABN3FBF7_9ACTN</name>
<feature type="transmembrane region" description="Helical" evidence="1">
    <location>
        <begin position="154"/>
        <end position="178"/>
    </location>
</feature>
<feature type="transmembrane region" description="Helical" evidence="1">
    <location>
        <begin position="33"/>
        <end position="52"/>
    </location>
</feature>
<proteinExistence type="predicted"/>
<dbReference type="Proteomes" id="UP001501444">
    <property type="component" value="Unassembled WGS sequence"/>
</dbReference>
<keyword evidence="1" id="KW-1133">Transmembrane helix</keyword>
<protein>
    <recommendedName>
        <fullName evidence="4">DUF5134 domain-containing protein</fullName>
    </recommendedName>
</protein>